<keyword evidence="3" id="KW-1185">Reference proteome</keyword>
<dbReference type="Proteomes" id="UP000827549">
    <property type="component" value="Chromosome 2"/>
</dbReference>
<dbReference type="GeneID" id="87806517"/>
<dbReference type="RefSeq" id="XP_062625788.1">
    <property type="nucleotide sequence ID" value="XM_062769803.1"/>
</dbReference>
<accession>A0AAF0Y8N2</accession>
<evidence type="ECO:0000313" key="2">
    <source>
        <dbReference type="EMBL" id="WOO79756.1"/>
    </source>
</evidence>
<sequence length="136" mass="14538">MPKPVTAAARKPASDLRGANGSHLMPGKWGGRGGVYLPQRRPIVEAVVSDHERLIDTTATSRGYSASTKMTPTRYHTVPLILSRSDSRMRKPTVASHASANAGMLRRSASLALMKASRAVSTLIKGPSVGGSRYLR</sequence>
<evidence type="ECO:0000313" key="3">
    <source>
        <dbReference type="Proteomes" id="UP000827549"/>
    </source>
</evidence>
<protein>
    <submittedName>
        <fullName evidence="2">Uncharacterized protein</fullName>
    </submittedName>
</protein>
<evidence type="ECO:0000256" key="1">
    <source>
        <dbReference type="SAM" id="MobiDB-lite"/>
    </source>
</evidence>
<dbReference type="AlphaFoldDB" id="A0AAF0Y8N2"/>
<reference evidence="2" key="1">
    <citation type="submission" date="2023-10" db="EMBL/GenBank/DDBJ databases">
        <authorList>
            <person name="Noh H."/>
        </authorList>
    </citation>
    <scope>NUCLEOTIDE SEQUENCE</scope>
    <source>
        <strain evidence="2">DUCC4014</strain>
    </source>
</reference>
<feature type="region of interest" description="Disordered" evidence="1">
    <location>
        <begin position="1"/>
        <end position="24"/>
    </location>
</feature>
<proteinExistence type="predicted"/>
<organism evidence="2 3">
    <name type="scientific">Vanrija pseudolonga</name>
    <dbReference type="NCBI Taxonomy" id="143232"/>
    <lineage>
        <taxon>Eukaryota</taxon>
        <taxon>Fungi</taxon>
        <taxon>Dikarya</taxon>
        <taxon>Basidiomycota</taxon>
        <taxon>Agaricomycotina</taxon>
        <taxon>Tremellomycetes</taxon>
        <taxon>Trichosporonales</taxon>
        <taxon>Trichosporonaceae</taxon>
        <taxon>Vanrija</taxon>
    </lineage>
</organism>
<gene>
    <name evidence="2" type="primary">Carnmt1</name>
    <name evidence="2" type="ORF">LOC62_02G003272</name>
</gene>
<name>A0AAF0Y8N2_9TREE</name>
<dbReference type="EMBL" id="CP086715">
    <property type="protein sequence ID" value="WOO79756.1"/>
    <property type="molecule type" value="Genomic_DNA"/>
</dbReference>